<organism evidence="2">
    <name type="scientific">Tanacetum cinerariifolium</name>
    <name type="common">Dalmatian daisy</name>
    <name type="synonym">Chrysanthemum cinerariifolium</name>
    <dbReference type="NCBI Taxonomy" id="118510"/>
    <lineage>
        <taxon>Eukaryota</taxon>
        <taxon>Viridiplantae</taxon>
        <taxon>Streptophyta</taxon>
        <taxon>Embryophyta</taxon>
        <taxon>Tracheophyta</taxon>
        <taxon>Spermatophyta</taxon>
        <taxon>Magnoliopsida</taxon>
        <taxon>eudicotyledons</taxon>
        <taxon>Gunneridae</taxon>
        <taxon>Pentapetalae</taxon>
        <taxon>asterids</taxon>
        <taxon>campanulids</taxon>
        <taxon>Asterales</taxon>
        <taxon>Asteraceae</taxon>
        <taxon>Asteroideae</taxon>
        <taxon>Anthemideae</taxon>
        <taxon>Anthemidinae</taxon>
        <taxon>Tanacetum</taxon>
    </lineage>
</organism>
<evidence type="ECO:0000256" key="1">
    <source>
        <dbReference type="SAM" id="MobiDB-lite"/>
    </source>
</evidence>
<protein>
    <recommendedName>
        <fullName evidence="3">Retrovirus-related Pol polyprotein from transposon TNT 1-94</fullName>
    </recommendedName>
</protein>
<accession>A0A6L2NLT3</accession>
<reference evidence="2" key="1">
    <citation type="journal article" date="2019" name="Sci. Rep.">
        <title>Draft genome of Tanacetum cinerariifolium, the natural source of mosquito coil.</title>
        <authorList>
            <person name="Yamashiro T."/>
            <person name="Shiraishi A."/>
            <person name="Satake H."/>
            <person name="Nakayama K."/>
        </authorList>
    </citation>
    <scope>NUCLEOTIDE SEQUENCE</scope>
</reference>
<sequence length="610" mass="68982">MAEENVPAPTPTSFQLDEQWFTFNVDLLHKALEITPVDLAQPFGSPPACEQCLIGKTSGSDKPRHPVLQMLWGIVIRSNVNYAELLWEEFIQAIQTFFTHRANLNIPTKKPTPYVIPYCRFIKLIIYYLGSRHNIHKRPVSLVHITGDNFLLVNLKFVSKGKKDEVFRNPTPQELIMKAIQKLPYYQQCLEMVVRKPTAKEGGKKKKTSKANKPKKPTPLKQPALANQTKPTKEKISKPSPLKKICKGKVMKVCKGKRVAIYEPDSGITQKLLVIKGKGKGIAFDELAAQSLLDLQKPKKIITTNQYIFQRRALVTLDTSTRPFAQPQDNTSANVVRDTLSHAYAEIGANTEKSTSKADTEIFNDDEEHGEEVSHTVALEEETVKLNERQKLTAEEHVHIENPPSSSGTLSSMKNLDDAFTFGDQFLNDKPTKEEPGKANVEAEVESMVTVFIHQASSSAHPLSTPIIDLTPPKPVSPLVQELIFTATTVTTTTLLPPPPLQQQITTDPKLANRIEKYVNDVIKEAVHNILQAPTHKCFRYLSEFDMKEIIRDRMFESGSYRSHPEHTTLYETLEASIDRENRDEFNEEMVKSRKRRRDDQDPLPPPPKD</sequence>
<proteinExistence type="predicted"/>
<feature type="region of interest" description="Disordered" evidence="1">
    <location>
        <begin position="579"/>
        <end position="610"/>
    </location>
</feature>
<name>A0A6L2NLT3_TANCI</name>
<gene>
    <name evidence="2" type="ORF">Tci_057452</name>
</gene>
<feature type="compositionally biased region" description="Basic and acidic residues" evidence="1">
    <location>
        <begin position="579"/>
        <end position="592"/>
    </location>
</feature>
<evidence type="ECO:0000313" key="2">
    <source>
        <dbReference type="EMBL" id="GEU85474.1"/>
    </source>
</evidence>
<feature type="compositionally biased region" description="Basic residues" evidence="1">
    <location>
        <begin position="203"/>
        <end position="218"/>
    </location>
</feature>
<comment type="caution">
    <text evidence="2">The sequence shown here is derived from an EMBL/GenBank/DDBJ whole genome shotgun (WGS) entry which is preliminary data.</text>
</comment>
<dbReference type="EMBL" id="BKCJ010009117">
    <property type="protein sequence ID" value="GEU85474.1"/>
    <property type="molecule type" value="Genomic_DNA"/>
</dbReference>
<dbReference type="AlphaFoldDB" id="A0A6L2NLT3"/>
<evidence type="ECO:0008006" key="3">
    <source>
        <dbReference type="Google" id="ProtNLM"/>
    </source>
</evidence>
<feature type="region of interest" description="Disordered" evidence="1">
    <location>
        <begin position="197"/>
        <end position="241"/>
    </location>
</feature>